<dbReference type="InterPro" id="IPR051276">
    <property type="entry name" value="Saccharopine_DH-like_oxidrdct"/>
</dbReference>
<keyword evidence="1" id="KW-1133">Transmembrane helix</keyword>
<gene>
    <name evidence="3" type="primary">LOC103511587</name>
</gene>
<dbReference type="PANTHER" id="PTHR12286:SF5">
    <property type="entry name" value="SACCHAROPINE DEHYDROGENASE-LIKE OXIDOREDUCTASE"/>
    <property type="match status" value="1"/>
</dbReference>
<dbReference type="GO" id="GO:0009247">
    <property type="term" value="P:glycolipid biosynthetic process"/>
    <property type="evidence" value="ECO:0007669"/>
    <property type="project" value="TreeGrafter"/>
</dbReference>
<feature type="transmembrane region" description="Helical" evidence="1">
    <location>
        <begin position="274"/>
        <end position="295"/>
    </location>
</feature>
<dbReference type="PANTHER" id="PTHR12286">
    <property type="entry name" value="SACCHAROPINE DEHYDROGENASE-LIKE OXIDOREDUCTASE"/>
    <property type="match status" value="1"/>
</dbReference>
<evidence type="ECO:0000313" key="2">
    <source>
        <dbReference type="Proteomes" id="UP000079169"/>
    </source>
</evidence>
<organism evidence="2 3">
    <name type="scientific">Diaphorina citri</name>
    <name type="common">Asian citrus psyllid</name>
    <dbReference type="NCBI Taxonomy" id="121845"/>
    <lineage>
        <taxon>Eukaryota</taxon>
        <taxon>Metazoa</taxon>
        <taxon>Ecdysozoa</taxon>
        <taxon>Arthropoda</taxon>
        <taxon>Hexapoda</taxon>
        <taxon>Insecta</taxon>
        <taxon>Pterygota</taxon>
        <taxon>Neoptera</taxon>
        <taxon>Paraneoptera</taxon>
        <taxon>Hemiptera</taxon>
        <taxon>Sternorrhyncha</taxon>
        <taxon>Psylloidea</taxon>
        <taxon>Psyllidae</taxon>
        <taxon>Diaphorininae</taxon>
        <taxon>Diaphorina</taxon>
    </lineage>
</organism>
<keyword evidence="1" id="KW-0812">Transmembrane</keyword>
<dbReference type="GO" id="GO:0005739">
    <property type="term" value="C:mitochondrion"/>
    <property type="evidence" value="ECO:0007669"/>
    <property type="project" value="TreeGrafter"/>
</dbReference>
<dbReference type="STRING" id="121845.A0A3Q0J308"/>
<accession>A0A3Q0J308</accession>
<dbReference type="Gene3D" id="3.40.50.720">
    <property type="entry name" value="NAD(P)-binding Rossmann-like Domain"/>
    <property type="match status" value="1"/>
</dbReference>
<proteinExistence type="predicted"/>
<dbReference type="RefSeq" id="XP_026681115.1">
    <property type="nucleotide sequence ID" value="XM_026825314.1"/>
</dbReference>
<keyword evidence="2" id="KW-1185">Reference proteome</keyword>
<dbReference type="PaxDb" id="121845-A0A3Q0J308"/>
<evidence type="ECO:0000256" key="1">
    <source>
        <dbReference type="SAM" id="Phobius"/>
    </source>
</evidence>
<reference evidence="3" key="1">
    <citation type="submission" date="2025-08" db="UniProtKB">
        <authorList>
            <consortium name="RefSeq"/>
        </authorList>
    </citation>
    <scope>IDENTIFICATION</scope>
</reference>
<sequence length="298" mass="34603">MAKKCRVILNCVGPYTWYGEAVVKACIEAKTHHVDITGEPYFMEYMQYEYNTRAQESEVCVVSACGIETLPIDMGVLMLQDSFEGQVNSVDCYISFGYEGPKPQKGASLHTGTWQSALLIGKMEDKRKEVHKKLYPSGLKQFDPLPESRGPVHKFKGRYCVEAIIGPDHSVISRTQQYLYEHQGRRPVPFKSHFMIPYYIFAWLFHIASLAFLILTKYNLFCILLSKFPWIFSFGNVTSEGPKEEELEYFKMRTTLKATGWENKRSQTPKTMQLTVSFLPSIFFFFFFFFFLHIFHII</sequence>
<dbReference type="GeneID" id="103511587"/>
<name>A0A3Q0J308_DIACI</name>
<protein>
    <submittedName>
        <fullName evidence="3">Saccharopine dehydrogenase-like oxidoreductase</fullName>
    </submittedName>
</protein>
<evidence type="ECO:0000313" key="3">
    <source>
        <dbReference type="RefSeq" id="XP_026681115.1"/>
    </source>
</evidence>
<dbReference type="Proteomes" id="UP000079169">
    <property type="component" value="Unplaced"/>
</dbReference>
<keyword evidence="1" id="KW-0472">Membrane</keyword>
<dbReference type="GO" id="GO:0005886">
    <property type="term" value="C:plasma membrane"/>
    <property type="evidence" value="ECO:0007669"/>
    <property type="project" value="TreeGrafter"/>
</dbReference>
<dbReference type="GO" id="GO:0005811">
    <property type="term" value="C:lipid droplet"/>
    <property type="evidence" value="ECO:0007669"/>
    <property type="project" value="TreeGrafter"/>
</dbReference>
<feature type="transmembrane region" description="Helical" evidence="1">
    <location>
        <begin position="196"/>
        <end position="215"/>
    </location>
</feature>
<dbReference type="KEGG" id="dci:103511587"/>
<dbReference type="AlphaFoldDB" id="A0A3Q0J308"/>